<dbReference type="RefSeq" id="WP_207856673.1">
    <property type="nucleotide sequence ID" value="NZ_JAFREP010000002.1"/>
</dbReference>
<dbReference type="InterPro" id="IPR004360">
    <property type="entry name" value="Glyas_Fos-R_dOase_dom"/>
</dbReference>
<organism evidence="2 3">
    <name type="scientific">Acanthopleuribacter pedis</name>
    <dbReference type="NCBI Taxonomy" id="442870"/>
    <lineage>
        <taxon>Bacteria</taxon>
        <taxon>Pseudomonadati</taxon>
        <taxon>Acidobacteriota</taxon>
        <taxon>Holophagae</taxon>
        <taxon>Acanthopleuribacterales</taxon>
        <taxon>Acanthopleuribacteraceae</taxon>
        <taxon>Acanthopleuribacter</taxon>
    </lineage>
</organism>
<keyword evidence="3" id="KW-1185">Reference proteome</keyword>
<dbReference type="PROSITE" id="PS51819">
    <property type="entry name" value="VOC"/>
    <property type="match status" value="1"/>
</dbReference>
<evidence type="ECO:0000313" key="2">
    <source>
        <dbReference type="EMBL" id="MBO1317437.1"/>
    </source>
</evidence>
<name>A0A8J7PZ93_9BACT</name>
<accession>A0A8J7PZ93</accession>
<dbReference type="SUPFAM" id="SSF54593">
    <property type="entry name" value="Glyoxalase/Bleomycin resistance protein/Dihydroxybiphenyl dioxygenase"/>
    <property type="match status" value="1"/>
</dbReference>
<dbReference type="Proteomes" id="UP000664417">
    <property type="component" value="Unassembled WGS sequence"/>
</dbReference>
<feature type="domain" description="VOC" evidence="1">
    <location>
        <begin position="4"/>
        <end position="122"/>
    </location>
</feature>
<evidence type="ECO:0000259" key="1">
    <source>
        <dbReference type="PROSITE" id="PS51819"/>
    </source>
</evidence>
<dbReference type="AlphaFoldDB" id="A0A8J7PZ93"/>
<evidence type="ECO:0000313" key="3">
    <source>
        <dbReference type="Proteomes" id="UP000664417"/>
    </source>
</evidence>
<protein>
    <submittedName>
        <fullName evidence="2">VOC family protein</fullName>
    </submittedName>
</protein>
<reference evidence="2" key="1">
    <citation type="submission" date="2021-03" db="EMBL/GenBank/DDBJ databases">
        <authorList>
            <person name="Wang G."/>
        </authorList>
    </citation>
    <scope>NUCLEOTIDE SEQUENCE</scope>
    <source>
        <strain evidence="2">KCTC 12899</strain>
    </source>
</reference>
<dbReference type="InterPro" id="IPR037523">
    <property type="entry name" value="VOC_core"/>
</dbReference>
<proteinExistence type="predicted"/>
<dbReference type="Gene3D" id="3.30.720.110">
    <property type="match status" value="1"/>
</dbReference>
<sequence length="142" mass="16110">MKLSTIYPVITTQKLQESKAFYTELFGFQIFFENDWYIHMGNGTQQLAFMLPDHPTQQDIFKKAYNGEGLVLCFEVKDANAEFEAFQQKNVAIEVPLTDEAWGERHFALYDPNGIAINVTQMTQPSAEYQEGYAPQGEPAAG</sequence>
<gene>
    <name evidence="2" type="ORF">J3U88_03125</name>
</gene>
<dbReference type="Gene3D" id="3.30.720.120">
    <property type="match status" value="1"/>
</dbReference>
<comment type="caution">
    <text evidence="2">The sequence shown here is derived from an EMBL/GenBank/DDBJ whole genome shotgun (WGS) entry which is preliminary data.</text>
</comment>
<dbReference type="InterPro" id="IPR029068">
    <property type="entry name" value="Glyas_Bleomycin-R_OHBP_Dase"/>
</dbReference>
<dbReference type="Pfam" id="PF00903">
    <property type="entry name" value="Glyoxalase"/>
    <property type="match status" value="1"/>
</dbReference>
<dbReference type="EMBL" id="JAFREP010000002">
    <property type="protein sequence ID" value="MBO1317437.1"/>
    <property type="molecule type" value="Genomic_DNA"/>
</dbReference>